<keyword evidence="4" id="KW-1185">Reference proteome</keyword>
<comment type="caution">
    <text evidence="3">The sequence shown here is derived from an EMBL/GenBank/DDBJ whole genome shotgun (WGS) entry which is preliminary data.</text>
</comment>
<dbReference type="InterPro" id="IPR005530">
    <property type="entry name" value="SPW"/>
</dbReference>
<keyword evidence="1" id="KW-1133">Transmembrane helix</keyword>
<feature type="transmembrane region" description="Helical" evidence="1">
    <location>
        <begin position="60"/>
        <end position="79"/>
    </location>
</feature>
<dbReference type="RefSeq" id="WP_310921776.1">
    <property type="nucleotide sequence ID" value="NZ_JAMQON010000009.1"/>
</dbReference>
<evidence type="ECO:0000313" key="4">
    <source>
        <dbReference type="Proteomes" id="UP001259659"/>
    </source>
</evidence>
<keyword evidence="1" id="KW-0812">Transmembrane</keyword>
<feature type="transmembrane region" description="Helical" evidence="1">
    <location>
        <begin position="85"/>
        <end position="106"/>
    </location>
</feature>
<proteinExistence type="predicted"/>
<name>A0ABU2FI64_9EURY</name>
<sequence>MNRVWSHYFVAAVGTWVMAAPSLVELTVELFRADVLAGGVLVVVAGYSSRRAVEGESMHGGALGVNLAAGVLLLAFPLYRDISGLIFWSDIACGSLIILLTTYYLYHAFVTEQQS</sequence>
<feature type="transmembrane region" description="Helical" evidence="1">
    <location>
        <begin position="7"/>
        <end position="24"/>
    </location>
</feature>
<accession>A0ABU2FI64</accession>
<dbReference type="EMBL" id="JAMQON010000009">
    <property type="protein sequence ID" value="MDS0261932.1"/>
    <property type="molecule type" value="Genomic_DNA"/>
</dbReference>
<gene>
    <name evidence="3" type="ORF">NDI56_21225</name>
</gene>
<dbReference type="Proteomes" id="UP001259659">
    <property type="component" value="Unassembled WGS sequence"/>
</dbReference>
<reference evidence="3 4" key="1">
    <citation type="submission" date="2022-06" db="EMBL/GenBank/DDBJ databases">
        <title>Haloarcula sp. a new haloarchaeum isolate from saline soil.</title>
        <authorList>
            <person name="Strakova D."/>
            <person name="Galisteo C."/>
            <person name="Sanchez-Porro C."/>
            <person name="Ventosa A."/>
        </authorList>
    </citation>
    <scope>NUCLEOTIDE SEQUENCE [LARGE SCALE GENOMIC DNA]</scope>
    <source>
        <strain evidence="3 4">S1CR25-12</strain>
    </source>
</reference>
<dbReference type="Pfam" id="PF03779">
    <property type="entry name" value="SPW"/>
    <property type="match status" value="1"/>
</dbReference>
<feature type="domain" description="SPW repeat-containing integral membrane" evidence="2">
    <location>
        <begin position="5"/>
        <end position="101"/>
    </location>
</feature>
<organism evidence="3 4">
    <name type="scientific">Haloarcula saliterrae</name>
    <dbReference type="NCBI Taxonomy" id="2950534"/>
    <lineage>
        <taxon>Archaea</taxon>
        <taxon>Methanobacteriati</taxon>
        <taxon>Methanobacteriota</taxon>
        <taxon>Stenosarchaea group</taxon>
        <taxon>Halobacteria</taxon>
        <taxon>Halobacteriales</taxon>
        <taxon>Haloarculaceae</taxon>
        <taxon>Haloarcula</taxon>
    </lineage>
</organism>
<keyword evidence="1" id="KW-0472">Membrane</keyword>
<evidence type="ECO:0000259" key="2">
    <source>
        <dbReference type="Pfam" id="PF03779"/>
    </source>
</evidence>
<evidence type="ECO:0000256" key="1">
    <source>
        <dbReference type="SAM" id="Phobius"/>
    </source>
</evidence>
<evidence type="ECO:0000313" key="3">
    <source>
        <dbReference type="EMBL" id="MDS0261932.1"/>
    </source>
</evidence>
<feature type="transmembrane region" description="Helical" evidence="1">
    <location>
        <begin position="30"/>
        <end position="48"/>
    </location>
</feature>
<protein>
    <recommendedName>
        <fullName evidence="2">SPW repeat-containing integral membrane domain-containing protein</fullName>
    </recommendedName>
</protein>